<reference evidence="3" key="1">
    <citation type="submission" date="2021-02" db="EMBL/GenBank/DDBJ databases">
        <authorList>
            <person name="Dougan E. K."/>
            <person name="Rhodes N."/>
            <person name="Thang M."/>
            <person name="Chan C."/>
        </authorList>
    </citation>
    <scope>NUCLEOTIDE SEQUENCE</scope>
</reference>
<keyword evidence="2" id="KW-0812">Transmembrane</keyword>
<organism evidence="3 4">
    <name type="scientific">Polarella glacialis</name>
    <name type="common">Dinoflagellate</name>
    <dbReference type="NCBI Taxonomy" id="89957"/>
    <lineage>
        <taxon>Eukaryota</taxon>
        <taxon>Sar</taxon>
        <taxon>Alveolata</taxon>
        <taxon>Dinophyceae</taxon>
        <taxon>Suessiales</taxon>
        <taxon>Suessiaceae</taxon>
        <taxon>Polarella</taxon>
    </lineage>
</organism>
<gene>
    <name evidence="3" type="ORF">PGLA2088_LOCUS24032</name>
</gene>
<keyword evidence="2" id="KW-0472">Membrane</keyword>
<protein>
    <recommendedName>
        <fullName evidence="5">Reverse transcriptase Ty1/copia-type domain-containing protein</fullName>
    </recommendedName>
</protein>
<dbReference type="CDD" id="cd09272">
    <property type="entry name" value="RNase_HI_RT_Ty1"/>
    <property type="match status" value="1"/>
</dbReference>
<evidence type="ECO:0008006" key="5">
    <source>
        <dbReference type="Google" id="ProtNLM"/>
    </source>
</evidence>
<dbReference type="AlphaFoldDB" id="A0A813JUH4"/>
<evidence type="ECO:0000313" key="3">
    <source>
        <dbReference type="EMBL" id="CAE8684620.1"/>
    </source>
</evidence>
<name>A0A813JUH4_POLGL</name>
<evidence type="ECO:0000313" key="4">
    <source>
        <dbReference type="Proteomes" id="UP000626109"/>
    </source>
</evidence>
<accession>A0A813JUH4</accession>
<keyword evidence="2" id="KW-1133">Transmembrane helix</keyword>
<comment type="caution">
    <text evidence="3">The sequence shown here is derived from an EMBL/GenBank/DDBJ whole genome shotgun (WGS) entry which is preliminary data.</text>
</comment>
<evidence type="ECO:0000256" key="2">
    <source>
        <dbReference type="SAM" id="Phobius"/>
    </source>
</evidence>
<dbReference type="PANTHER" id="PTHR11439">
    <property type="entry name" value="GAG-POL-RELATED RETROTRANSPOSON"/>
    <property type="match status" value="1"/>
</dbReference>
<feature type="region of interest" description="Disordered" evidence="1">
    <location>
        <begin position="399"/>
        <end position="444"/>
    </location>
</feature>
<dbReference type="Proteomes" id="UP000626109">
    <property type="component" value="Unassembled WGS sequence"/>
</dbReference>
<dbReference type="PANTHER" id="PTHR11439:SF509">
    <property type="entry name" value="RNA-DIRECTED DNA POLYMERASE"/>
    <property type="match status" value="1"/>
</dbReference>
<proteinExistence type="predicted"/>
<sequence>MYISGNSKHVENLIKLLDLTDCKSKPTPMVKRPAETELSEPVPLDAEQSKLYRRCVGILLYFNLDRGDIQYCVKELSQAMSTPHELAFAKLRHLVRYLSGCRDYSYFFPTEGEAFEIDAHSDTDWAGCLITRRSTTCGSIMVGDCVLYDFCRAQAIVALSSAESEFYGGASVASEAIFVQVVLCFAGFDLMIKLSLDSSAARAILTRSGVGRIRHLSARVLWVQEKVAEKKLEVACVEGKHNRADLGTKILGRETIDYLMGLRGLVKTPGSIVNSVCSKLRLVKAACASTTPALARTLTAVILAVLSGAGESTCADDTCDFLQVRPPDGELVADVVPETTTVMSWSVLLVMLFVMFSFGVCLGVYLGRLTFRVEVVDFPTGVDAAVSPVFPVGMDAAVSPTCSDARRSASTKRGARPSQAEPLTPDTAEPPTKRRNVQTQSQTSYTVSFGRAQLRFTPLSAGFHGAWTEESCI</sequence>
<evidence type="ECO:0000256" key="1">
    <source>
        <dbReference type="SAM" id="MobiDB-lite"/>
    </source>
</evidence>
<feature type="transmembrane region" description="Helical" evidence="2">
    <location>
        <begin position="342"/>
        <end position="366"/>
    </location>
</feature>
<dbReference type="EMBL" id="CAJNNW010026337">
    <property type="protein sequence ID" value="CAE8684620.1"/>
    <property type="molecule type" value="Genomic_DNA"/>
</dbReference>